<evidence type="ECO:0000256" key="3">
    <source>
        <dbReference type="ARBA" id="ARBA00022679"/>
    </source>
</evidence>
<keyword evidence="3 5" id="KW-0808">Transferase</keyword>
<proteinExistence type="inferred from homology"/>
<evidence type="ECO:0000313" key="6">
    <source>
        <dbReference type="Proteomes" id="UP000199392"/>
    </source>
</evidence>
<evidence type="ECO:0000256" key="1">
    <source>
        <dbReference type="ARBA" id="ARBA00006739"/>
    </source>
</evidence>
<dbReference type="Proteomes" id="UP000199392">
    <property type="component" value="Unassembled WGS sequence"/>
</dbReference>
<evidence type="ECO:0000259" key="4">
    <source>
        <dbReference type="Pfam" id="PF00535"/>
    </source>
</evidence>
<dbReference type="Gene3D" id="3.40.50.2000">
    <property type="entry name" value="Glycogen Phosphorylase B"/>
    <property type="match status" value="1"/>
</dbReference>
<dbReference type="AlphaFoldDB" id="A0A1I6RLF2"/>
<evidence type="ECO:0000313" key="5">
    <source>
        <dbReference type="EMBL" id="SFS65288.1"/>
    </source>
</evidence>
<comment type="similarity">
    <text evidence="1">Belongs to the glycosyltransferase 2 family.</text>
</comment>
<dbReference type="Gene3D" id="3.90.550.10">
    <property type="entry name" value="Spore Coat Polysaccharide Biosynthesis Protein SpsA, Chain A"/>
    <property type="match status" value="1"/>
</dbReference>
<evidence type="ECO:0000256" key="2">
    <source>
        <dbReference type="ARBA" id="ARBA00022676"/>
    </source>
</evidence>
<gene>
    <name evidence="5" type="ORF">SAMN04488050_103165</name>
</gene>
<protein>
    <submittedName>
        <fullName evidence="5">Glycosyltransferase, GT2 family</fullName>
    </submittedName>
</protein>
<dbReference type="PANTHER" id="PTHR43179:SF12">
    <property type="entry name" value="GALACTOFURANOSYLTRANSFERASE GLFT2"/>
    <property type="match status" value="1"/>
</dbReference>
<dbReference type="Pfam" id="PF13692">
    <property type="entry name" value="Glyco_trans_1_4"/>
    <property type="match status" value="1"/>
</dbReference>
<dbReference type="SUPFAM" id="SSF53756">
    <property type="entry name" value="UDP-Glycosyltransferase/glycogen phosphorylase"/>
    <property type="match status" value="1"/>
</dbReference>
<dbReference type="OrthoDB" id="9771846at2"/>
<feature type="domain" description="Glycosyltransferase 2-like" evidence="4">
    <location>
        <begin position="191"/>
        <end position="307"/>
    </location>
</feature>
<reference evidence="6" key="1">
    <citation type="submission" date="2016-10" db="EMBL/GenBank/DDBJ databases">
        <authorList>
            <person name="Varghese N."/>
            <person name="Submissions S."/>
        </authorList>
    </citation>
    <scope>NUCLEOTIDE SEQUENCE [LARGE SCALE GENOMIC DNA]</scope>
    <source>
        <strain evidence="6">DSM 26894</strain>
    </source>
</reference>
<dbReference type="Pfam" id="PF00535">
    <property type="entry name" value="Glycos_transf_2"/>
    <property type="match status" value="1"/>
</dbReference>
<dbReference type="InterPro" id="IPR029044">
    <property type="entry name" value="Nucleotide-diphossugar_trans"/>
</dbReference>
<sequence length="849" mass="90472">MLGQLSRIFRRYAEMNLALDRPGVTLTDPQGRAYGEITRIALRRHRIHVEGWAEAERVGLSVNRTRAWTVPAVIDGGSARRGFSLDIPCEAGPLDLLAERAAGQPASRQSLPGFSRAGLLRARLPLALRFARSLAVLAPLIHRWKWQGDLGARETVKERLGLVPRSEAVEIEAALLPETPPAAPPERAATLILPVYNAADLLPETLARIARNSGDAWRLLLIDDASPDPRVRPLLRDWAAGRPQVTLLENPANLGFIGTVNRGFAEARARWPGDPVVLVNSDAMVPPGWLPRLLAPLGEPDVASVTPMSNDAEIFTVPVICQRNDLAPGDGDALDAAAAGFDPRAGLAEAPTGVGFCMALAPRFLAQVPEFDTTFGRGYGEENDWCRKVAALGGRHLCASNLFVEHRGGQSFGNADKQRLLERNLRVIAARYPEYDAEVQEFIRRDPLATGRLALGLVLAAQRQAQMQAQSQAGPVPVYLAHALGGGAESYLQGRIAQATRAGQSALVLRVGQGHRWKLELHGPSGATRGLTNDFALVARLVALLPERRIVYSCGVGARDAAALPGQLLQLAGQGGEVEVLLHDFFPISPSYTLLGDDGAYHGVPRAGQGEVRAQNRAQNRAQDRVHRYQGPDGRVTPLAEWQENWGRLLAAARRIEVFSGSSRDILAEAYPQVAARIAVVPHALPAVPPRIAPGTGEGGAPVIGVLGNIGAQKGAALLQEMSRALARSGAARLVVLGQLDPAYALAAPSLVHGSYELRDLPGLVARYGICGWLMPSIWPETFSFTTHEMLATGLPVVAFDLGAQGEAVARAAAQGAPAALLPLRGDAAAAARGTLAALRDLQAARGAA</sequence>
<dbReference type="InterPro" id="IPR001173">
    <property type="entry name" value="Glyco_trans_2-like"/>
</dbReference>
<dbReference type="EMBL" id="FOZW01000003">
    <property type="protein sequence ID" value="SFS65288.1"/>
    <property type="molecule type" value="Genomic_DNA"/>
</dbReference>
<organism evidence="5 6">
    <name type="scientific">Alloyangia pacifica</name>
    <dbReference type="NCBI Taxonomy" id="311180"/>
    <lineage>
        <taxon>Bacteria</taxon>
        <taxon>Pseudomonadati</taxon>
        <taxon>Pseudomonadota</taxon>
        <taxon>Alphaproteobacteria</taxon>
        <taxon>Rhodobacterales</taxon>
        <taxon>Roseobacteraceae</taxon>
        <taxon>Alloyangia</taxon>
    </lineage>
</organism>
<dbReference type="GO" id="GO:0016757">
    <property type="term" value="F:glycosyltransferase activity"/>
    <property type="evidence" value="ECO:0007669"/>
    <property type="project" value="UniProtKB-KW"/>
</dbReference>
<dbReference type="RefSeq" id="WP_092430782.1">
    <property type="nucleotide sequence ID" value="NZ_FNCL01000022.1"/>
</dbReference>
<dbReference type="PANTHER" id="PTHR43179">
    <property type="entry name" value="RHAMNOSYLTRANSFERASE WBBL"/>
    <property type="match status" value="1"/>
</dbReference>
<dbReference type="STRING" id="311180.SAMN04488050_103165"/>
<accession>A0A1I6RLF2</accession>
<keyword evidence="2" id="KW-0328">Glycosyltransferase</keyword>
<keyword evidence="6" id="KW-1185">Reference proteome</keyword>
<dbReference type="SUPFAM" id="SSF53448">
    <property type="entry name" value="Nucleotide-diphospho-sugar transferases"/>
    <property type="match status" value="1"/>
</dbReference>
<name>A0A1I6RLF2_9RHOB</name>